<evidence type="ECO:0000259" key="1">
    <source>
        <dbReference type="Pfam" id="PF12770"/>
    </source>
</evidence>
<sequence>GVTIVWSQLLQLRSPLDRLKAKYPTRGIELERLSSTLAGQSQEPHIEISPSENSTLMSSLAKDVHAVAERRESLIIEIWQLPGFKDFLLPKQLSELAIAATHHPIIILIANDKQANALVLMPGLADDVLHIPLPLVDNEILRAIYSTIKTLVQGFLPNREVLDNISDRLGIRRKWQDPDVKEKEFQWALLMLWVRIAKPIVDGLALTTHHLTRIWWCSTGSFSFLPLHAVGDYSSDAPIGSKLNEYAISSYTPSVAALLEVQNSVLLYIADVATPEITEPKELKILAVAQPSALPGTETEVDHIQKHSGDLIQVETLEGSSAIIEKVTTEMASNDWVHFACHSTQNIQEPLQSSLVLAGTSRLTINDIIAMQLPPKGLAFLSACQTATGDENLSTEAVHLAAGMLSAGYQTVIATMWSISDSHAPQVADDVYGFLFKGSKNDTSQAAEALHYAIQNLREKDKVSFATWVPFIHVGL</sequence>
<comment type="caution">
    <text evidence="2">The sequence shown here is derived from an EMBL/GenBank/DDBJ whole genome shotgun (WGS) entry which is preliminary data.</text>
</comment>
<dbReference type="Proteomes" id="UP000772434">
    <property type="component" value="Unassembled WGS sequence"/>
</dbReference>
<organism evidence="2 3">
    <name type="scientific">Rhodocollybia butyracea</name>
    <dbReference type="NCBI Taxonomy" id="206335"/>
    <lineage>
        <taxon>Eukaryota</taxon>
        <taxon>Fungi</taxon>
        <taxon>Dikarya</taxon>
        <taxon>Basidiomycota</taxon>
        <taxon>Agaricomycotina</taxon>
        <taxon>Agaricomycetes</taxon>
        <taxon>Agaricomycetidae</taxon>
        <taxon>Agaricales</taxon>
        <taxon>Marasmiineae</taxon>
        <taxon>Omphalotaceae</taxon>
        <taxon>Rhodocollybia</taxon>
    </lineage>
</organism>
<reference evidence="2" key="1">
    <citation type="submission" date="2020-11" db="EMBL/GenBank/DDBJ databases">
        <authorList>
            <consortium name="DOE Joint Genome Institute"/>
            <person name="Ahrendt S."/>
            <person name="Riley R."/>
            <person name="Andreopoulos W."/>
            <person name="Labutti K."/>
            <person name="Pangilinan J."/>
            <person name="Ruiz-Duenas F.J."/>
            <person name="Barrasa J.M."/>
            <person name="Sanchez-Garcia M."/>
            <person name="Camarero S."/>
            <person name="Miyauchi S."/>
            <person name="Serrano A."/>
            <person name="Linde D."/>
            <person name="Babiker R."/>
            <person name="Drula E."/>
            <person name="Ayuso-Fernandez I."/>
            <person name="Pacheco R."/>
            <person name="Padilla G."/>
            <person name="Ferreira P."/>
            <person name="Barriuso J."/>
            <person name="Kellner H."/>
            <person name="Castanera R."/>
            <person name="Alfaro M."/>
            <person name="Ramirez L."/>
            <person name="Pisabarro A.G."/>
            <person name="Kuo A."/>
            <person name="Tritt A."/>
            <person name="Lipzen A."/>
            <person name="He G."/>
            <person name="Yan M."/>
            <person name="Ng V."/>
            <person name="Cullen D."/>
            <person name="Martin F."/>
            <person name="Rosso M.-N."/>
            <person name="Henrissat B."/>
            <person name="Hibbett D."/>
            <person name="Martinez A.T."/>
            <person name="Grigoriev I.V."/>
        </authorList>
    </citation>
    <scope>NUCLEOTIDE SEQUENCE</scope>
    <source>
        <strain evidence="2">AH 40177</strain>
    </source>
</reference>
<dbReference type="AlphaFoldDB" id="A0A9P5U3X0"/>
<gene>
    <name evidence="2" type="ORF">BDP27DRAFT_1546623</name>
</gene>
<keyword evidence="3" id="KW-1185">Reference proteome</keyword>
<dbReference type="InterPro" id="IPR024983">
    <property type="entry name" value="CHAT_dom"/>
</dbReference>
<feature type="domain" description="CHAT" evidence="1">
    <location>
        <begin position="192"/>
        <end position="475"/>
    </location>
</feature>
<feature type="non-terminal residue" evidence="2">
    <location>
        <position position="476"/>
    </location>
</feature>
<name>A0A9P5U3X0_9AGAR</name>
<dbReference type="EMBL" id="JADNRY010000092">
    <property type="protein sequence ID" value="KAF9066120.1"/>
    <property type="molecule type" value="Genomic_DNA"/>
</dbReference>
<proteinExistence type="predicted"/>
<evidence type="ECO:0000313" key="3">
    <source>
        <dbReference type="Proteomes" id="UP000772434"/>
    </source>
</evidence>
<protein>
    <submittedName>
        <fullName evidence="2">CHAT domain-containing protein</fullName>
    </submittedName>
</protein>
<accession>A0A9P5U3X0</accession>
<evidence type="ECO:0000313" key="2">
    <source>
        <dbReference type="EMBL" id="KAF9066120.1"/>
    </source>
</evidence>
<dbReference type="OrthoDB" id="9991317at2759"/>
<dbReference type="Pfam" id="PF12770">
    <property type="entry name" value="CHAT"/>
    <property type="match status" value="1"/>
</dbReference>